<dbReference type="GO" id="GO:0005886">
    <property type="term" value="C:plasma membrane"/>
    <property type="evidence" value="ECO:0007669"/>
    <property type="project" value="UniProtKB-SubCell"/>
</dbReference>
<reference evidence="8 9" key="1">
    <citation type="submission" date="2020-08" db="EMBL/GenBank/DDBJ databases">
        <title>Description of Clavibacter zhangzhiyonge sp. nov., a phytopathogenic actinobacterium isolated from barley seeds, causing leaf brown spot and decline.</title>
        <authorList>
            <person name="Tian Q."/>
            <person name="Chuan J."/>
            <person name="Zhao W."/>
            <person name="Li X."/>
        </authorList>
    </citation>
    <scope>NUCLEOTIDE SEQUENCE [LARGE SCALE GENOMIC DNA]</scope>
    <source>
        <strain evidence="8 9">DM1</strain>
    </source>
</reference>
<evidence type="ECO:0000256" key="4">
    <source>
        <dbReference type="ARBA" id="ARBA00022989"/>
    </source>
</evidence>
<dbReference type="KEGG" id="czh:H9X71_04245"/>
<dbReference type="Proteomes" id="UP000516660">
    <property type="component" value="Chromosome"/>
</dbReference>
<evidence type="ECO:0000313" key="9">
    <source>
        <dbReference type="Proteomes" id="UP000516660"/>
    </source>
</evidence>
<keyword evidence="2" id="KW-1003">Cell membrane</keyword>
<organism evidence="8 9">
    <name type="scientific">Clavibacter zhangzhiyongii</name>
    <dbReference type="NCBI Taxonomy" id="2768071"/>
    <lineage>
        <taxon>Bacteria</taxon>
        <taxon>Bacillati</taxon>
        <taxon>Actinomycetota</taxon>
        <taxon>Actinomycetes</taxon>
        <taxon>Micrococcales</taxon>
        <taxon>Microbacteriaceae</taxon>
        <taxon>Clavibacter</taxon>
    </lineage>
</organism>
<evidence type="ECO:0000256" key="3">
    <source>
        <dbReference type="ARBA" id="ARBA00022692"/>
    </source>
</evidence>
<dbReference type="Pfam" id="PF00482">
    <property type="entry name" value="T2SSF"/>
    <property type="match status" value="1"/>
</dbReference>
<feature type="transmembrane region" description="Helical" evidence="6">
    <location>
        <begin position="138"/>
        <end position="160"/>
    </location>
</feature>
<feature type="transmembrane region" description="Helical" evidence="6">
    <location>
        <begin position="263"/>
        <end position="288"/>
    </location>
</feature>
<keyword evidence="4 6" id="KW-1133">Transmembrane helix</keyword>
<comment type="subcellular location">
    <subcellularLocation>
        <location evidence="1">Cell membrane</location>
        <topology evidence="1">Multi-pass membrane protein</topology>
    </subcellularLocation>
</comment>
<keyword evidence="3 6" id="KW-0812">Transmembrane</keyword>
<dbReference type="InterPro" id="IPR018076">
    <property type="entry name" value="T2SS_GspF_dom"/>
</dbReference>
<evidence type="ECO:0000313" key="8">
    <source>
        <dbReference type="EMBL" id="QOD45187.1"/>
    </source>
</evidence>
<dbReference type="EMBL" id="CP061274">
    <property type="protein sequence ID" value="QOD45187.1"/>
    <property type="molecule type" value="Genomic_DNA"/>
</dbReference>
<feature type="domain" description="Type II secretion system protein GspF" evidence="7">
    <location>
        <begin position="1"/>
        <end position="126"/>
    </location>
</feature>
<dbReference type="PANTHER" id="PTHR35007">
    <property type="entry name" value="INTEGRAL MEMBRANE PROTEIN-RELATED"/>
    <property type="match status" value="1"/>
</dbReference>
<evidence type="ECO:0000256" key="2">
    <source>
        <dbReference type="ARBA" id="ARBA00022475"/>
    </source>
</evidence>
<name>A0A7L7Z663_9MICO</name>
<gene>
    <name evidence="8" type="ORF">H9X71_04245</name>
</gene>
<accession>A0A7L7Z663</accession>
<evidence type="ECO:0000256" key="5">
    <source>
        <dbReference type="ARBA" id="ARBA00023136"/>
    </source>
</evidence>
<proteinExistence type="predicted"/>
<feature type="transmembrane region" description="Helical" evidence="6">
    <location>
        <begin position="107"/>
        <end position="132"/>
    </location>
</feature>
<evidence type="ECO:0000256" key="6">
    <source>
        <dbReference type="SAM" id="Phobius"/>
    </source>
</evidence>
<evidence type="ECO:0000259" key="7">
    <source>
        <dbReference type="Pfam" id="PF00482"/>
    </source>
</evidence>
<protein>
    <submittedName>
        <fullName evidence="8">Type II secretion system F family protein</fullName>
    </submittedName>
</protein>
<evidence type="ECO:0000256" key="1">
    <source>
        <dbReference type="ARBA" id="ARBA00004651"/>
    </source>
</evidence>
<dbReference type="AlphaFoldDB" id="A0A7L7Z663"/>
<dbReference type="PANTHER" id="PTHR35007:SF4">
    <property type="entry name" value="CONSERVED TRANSMEMBRANE PROTEIN-RELATED"/>
    <property type="match status" value="1"/>
</dbReference>
<sequence>MAVLLSAGLHPERAWQQLAPPGGRARRGEDAVTSVVRRVANGSGTAPLAARVASAAGEGSAAGSWRAFAAGLEVAERTGAPLAAALVRLADTLVEVARVRRDAGTALAGPVATGRTVLLLPGAGLLLAAGLGFDPVRILLTTVPGAACLAAGASLVAGAWRWNRRLVRQSLPERSAPGLVLDLVATAMAGGAAVPRATAIVRRACEHAGLPVGRELDAAASVVEVAARTGAPVAGLLRSEADRARRDAVTWAERAAARLAARLMLPLGVCVLPAFLALAVVPMLMAVVSSTLGHP</sequence>
<keyword evidence="5 6" id="KW-0472">Membrane</keyword>
<keyword evidence="9" id="KW-1185">Reference proteome</keyword>